<evidence type="ECO:0000256" key="1">
    <source>
        <dbReference type="SAM" id="MobiDB-lite"/>
    </source>
</evidence>
<reference evidence="2 3" key="1">
    <citation type="journal article" date="2016" name="Nat. Commun.">
        <title>Thousands of microbial genomes shed light on interconnected biogeochemical processes in an aquifer system.</title>
        <authorList>
            <person name="Anantharaman K."/>
            <person name="Brown C.T."/>
            <person name="Hug L.A."/>
            <person name="Sharon I."/>
            <person name="Castelle C.J."/>
            <person name="Probst A.J."/>
            <person name="Thomas B.C."/>
            <person name="Singh A."/>
            <person name="Wilkins M.J."/>
            <person name="Karaoz U."/>
            <person name="Brodie E.L."/>
            <person name="Williams K.H."/>
            <person name="Hubbard S.S."/>
            <person name="Banfield J.F."/>
        </authorList>
    </citation>
    <scope>NUCLEOTIDE SEQUENCE [LARGE SCALE GENOMIC DNA]</scope>
</reference>
<name>A0A1G2QIZ6_9BACT</name>
<evidence type="ECO:0000313" key="2">
    <source>
        <dbReference type="EMBL" id="OHA60575.1"/>
    </source>
</evidence>
<organism evidence="2 3">
    <name type="scientific">Candidatus Vogelbacteria bacterium RIFOXYD1_FULL_42_15</name>
    <dbReference type="NCBI Taxonomy" id="1802437"/>
    <lineage>
        <taxon>Bacteria</taxon>
        <taxon>Candidatus Vogeliibacteriota</taxon>
    </lineage>
</organism>
<accession>A0A1G2QIZ6</accession>
<gene>
    <name evidence="2" type="ORF">A2607_00825</name>
</gene>
<dbReference type="EMBL" id="MHTI01000004">
    <property type="protein sequence ID" value="OHA60575.1"/>
    <property type="molecule type" value="Genomic_DNA"/>
</dbReference>
<feature type="region of interest" description="Disordered" evidence="1">
    <location>
        <begin position="130"/>
        <end position="173"/>
    </location>
</feature>
<sequence>MNSKMILKIVLIVAVCAVAFFLTRYFFGAGQNETVGLTTTSANGQILAEQTVNDAEAEQFLNLLSSVRGVGDRIKEEFVNNNIFVVLEDYTVPVSPTSISRDNPFLPVGLGGTYTYVPFTLSNTGTPAPDFIDENNWDNSTSTTESTSTVSSRLDQTRAKASVIDSVRSRQGR</sequence>
<evidence type="ECO:0000313" key="3">
    <source>
        <dbReference type="Proteomes" id="UP000178481"/>
    </source>
</evidence>
<protein>
    <submittedName>
        <fullName evidence="2">Uncharacterized protein</fullName>
    </submittedName>
</protein>
<feature type="compositionally biased region" description="Low complexity" evidence="1">
    <location>
        <begin position="140"/>
        <end position="152"/>
    </location>
</feature>
<comment type="caution">
    <text evidence="2">The sequence shown here is derived from an EMBL/GenBank/DDBJ whole genome shotgun (WGS) entry which is preliminary data.</text>
</comment>
<dbReference type="AlphaFoldDB" id="A0A1G2QIZ6"/>
<proteinExistence type="predicted"/>
<dbReference type="Proteomes" id="UP000178481">
    <property type="component" value="Unassembled WGS sequence"/>
</dbReference>